<evidence type="ECO:0000313" key="9">
    <source>
        <dbReference type="EMBL" id="NLS08744.1"/>
    </source>
</evidence>
<feature type="transmembrane region" description="Helical" evidence="7">
    <location>
        <begin position="180"/>
        <end position="207"/>
    </location>
</feature>
<feature type="transmembrane region" description="Helical" evidence="7">
    <location>
        <begin position="56"/>
        <end position="79"/>
    </location>
</feature>
<feature type="transmembrane region" description="Helical" evidence="7">
    <location>
        <begin position="20"/>
        <end position="49"/>
    </location>
</feature>
<feature type="transmembrane region" description="Helical" evidence="7">
    <location>
        <begin position="219"/>
        <end position="241"/>
    </location>
</feature>
<feature type="domain" description="TRAP C4-dicarboxylate transport system permease DctM subunit" evidence="8">
    <location>
        <begin position="50"/>
        <end position="482"/>
    </location>
</feature>
<keyword evidence="4 7" id="KW-0812">Transmembrane</keyword>
<keyword evidence="10" id="KW-1185">Reference proteome</keyword>
<sequence>MGAPYTPLGNTNQKAKTGWVSIGIGLGLIGLCLLGLFTSGTVGVAGLWTVGMMLTLMFLGLPVAVALALPSVVGIYAISGSQAASNVLSTAPYNSVSSWSMSVLPMFIFMAMLLTHSGLVEKLYGAAYQWFSWLPGGIGVGTTAAGAGLASVSGSTIGMTYALGKAGIPEMLKVGYDRRIAVGTVVIAGLPGALIPPSILLVIYASIASVPVGPQLAAGAVPGILIAVLFAVFLVTLGFIIPRFFGRGSEAAVQATTPTVNWTSRMKALRGIWGVPLILIVLFGGMFSGFFTPTEAGAAGALVALLLTLWLRRKESPMQHVAKAAVATISSTAAIFFVLVGAEMLTRVLALTGLATMLTEFITDLGLSRVTFLLALIPVYIVLGMFFDTLSMLLLTVPILLPTLQAMDVNPLWFGVFVVLLGELGMITPPVGIISYIIYNIAKSPEVNQGQRISLGDVFMSLVWFLPVAVLFLVLMVFFPGMVEWLPSLLS</sequence>
<protein>
    <submittedName>
        <fullName evidence="9">TRAP transporter large permease</fullName>
    </submittedName>
</protein>
<evidence type="ECO:0000259" key="8">
    <source>
        <dbReference type="Pfam" id="PF06808"/>
    </source>
</evidence>
<feature type="transmembrane region" description="Helical" evidence="7">
    <location>
        <begin position="459"/>
        <end position="483"/>
    </location>
</feature>
<keyword evidence="2" id="KW-1003">Cell membrane</keyword>
<dbReference type="Proteomes" id="UP000523139">
    <property type="component" value="Unassembled WGS sequence"/>
</dbReference>
<comment type="subcellular location">
    <subcellularLocation>
        <location evidence="1">Cell inner membrane</location>
        <topology evidence="1">Multi-pass membrane protein</topology>
    </subcellularLocation>
</comment>
<dbReference type="InterPro" id="IPR010656">
    <property type="entry name" value="DctM"/>
</dbReference>
<evidence type="ECO:0000313" key="10">
    <source>
        <dbReference type="Proteomes" id="UP000523139"/>
    </source>
</evidence>
<dbReference type="GO" id="GO:0022857">
    <property type="term" value="F:transmembrane transporter activity"/>
    <property type="evidence" value="ECO:0007669"/>
    <property type="project" value="TreeGrafter"/>
</dbReference>
<evidence type="ECO:0000256" key="3">
    <source>
        <dbReference type="ARBA" id="ARBA00022519"/>
    </source>
</evidence>
<organism evidence="9 10">
    <name type="scientific">Nesterenkonia sedimenti</name>
    <dbReference type="NCBI Taxonomy" id="1463632"/>
    <lineage>
        <taxon>Bacteria</taxon>
        <taxon>Bacillati</taxon>
        <taxon>Actinomycetota</taxon>
        <taxon>Actinomycetes</taxon>
        <taxon>Micrococcales</taxon>
        <taxon>Micrococcaceae</taxon>
        <taxon>Nesterenkonia</taxon>
    </lineage>
</organism>
<keyword evidence="6 7" id="KW-0472">Membrane</keyword>
<dbReference type="EMBL" id="JABAHY010000001">
    <property type="protein sequence ID" value="NLS08744.1"/>
    <property type="molecule type" value="Genomic_DNA"/>
</dbReference>
<evidence type="ECO:0000256" key="6">
    <source>
        <dbReference type="ARBA" id="ARBA00023136"/>
    </source>
</evidence>
<gene>
    <name evidence="9" type="ORF">HGQ17_01730</name>
</gene>
<reference evidence="9 10" key="1">
    <citation type="submission" date="2020-04" db="EMBL/GenBank/DDBJ databases">
        <title>Nesterenkonia sp. nov., isolated from marine sediment.</title>
        <authorList>
            <person name="Zhang G."/>
        </authorList>
    </citation>
    <scope>NUCLEOTIDE SEQUENCE [LARGE SCALE GENOMIC DNA]</scope>
    <source>
        <strain evidence="9 10">MY13</strain>
    </source>
</reference>
<feature type="transmembrane region" description="Helical" evidence="7">
    <location>
        <begin position="324"/>
        <end position="342"/>
    </location>
</feature>
<accession>A0A7X8THC0</accession>
<evidence type="ECO:0000256" key="5">
    <source>
        <dbReference type="ARBA" id="ARBA00022989"/>
    </source>
</evidence>
<feature type="transmembrane region" description="Helical" evidence="7">
    <location>
        <begin position="99"/>
        <end position="120"/>
    </location>
</feature>
<evidence type="ECO:0000256" key="4">
    <source>
        <dbReference type="ARBA" id="ARBA00022692"/>
    </source>
</evidence>
<comment type="caution">
    <text evidence="9">The sequence shown here is derived from an EMBL/GenBank/DDBJ whole genome shotgun (WGS) entry which is preliminary data.</text>
</comment>
<feature type="transmembrane region" description="Helical" evidence="7">
    <location>
        <begin position="271"/>
        <end position="290"/>
    </location>
</feature>
<name>A0A7X8THC0_9MICC</name>
<feature type="transmembrane region" description="Helical" evidence="7">
    <location>
        <begin position="379"/>
        <end position="401"/>
    </location>
</feature>
<feature type="transmembrane region" description="Helical" evidence="7">
    <location>
        <begin position="413"/>
        <end position="439"/>
    </location>
</feature>
<proteinExistence type="predicted"/>
<evidence type="ECO:0000256" key="1">
    <source>
        <dbReference type="ARBA" id="ARBA00004429"/>
    </source>
</evidence>
<dbReference type="GO" id="GO:0005886">
    <property type="term" value="C:plasma membrane"/>
    <property type="evidence" value="ECO:0007669"/>
    <property type="project" value="UniProtKB-SubCell"/>
</dbReference>
<dbReference type="PANTHER" id="PTHR33362">
    <property type="entry name" value="SIALIC ACID TRAP TRANSPORTER PERMEASE PROTEIN SIAT-RELATED"/>
    <property type="match status" value="1"/>
</dbReference>
<evidence type="ECO:0000256" key="2">
    <source>
        <dbReference type="ARBA" id="ARBA00022475"/>
    </source>
</evidence>
<keyword evidence="3" id="KW-0997">Cell inner membrane</keyword>
<dbReference type="InterPro" id="IPR004681">
    <property type="entry name" value="TRAP_DctM"/>
</dbReference>
<dbReference type="Pfam" id="PF06808">
    <property type="entry name" value="DctM"/>
    <property type="match status" value="1"/>
</dbReference>
<feature type="transmembrane region" description="Helical" evidence="7">
    <location>
        <begin position="296"/>
        <end position="312"/>
    </location>
</feature>
<keyword evidence="5 7" id="KW-1133">Transmembrane helix</keyword>
<evidence type="ECO:0000256" key="7">
    <source>
        <dbReference type="SAM" id="Phobius"/>
    </source>
</evidence>
<dbReference type="PANTHER" id="PTHR33362:SF5">
    <property type="entry name" value="C4-DICARBOXYLATE TRAP TRANSPORTER LARGE PERMEASE PROTEIN DCTM"/>
    <property type="match status" value="1"/>
</dbReference>
<dbReference type="AlphaFoldDB" id="A0A7X8THC0"/>